<proteinExistence type="predicted"/>
<feature type="region of interest" description="Disordered" evidence="1">
    <location>
        <begin position="1"/>
        <end position="51"/>
    </location>
</feature>
<accession>A0AA39KYF3</accession>
<dbReference type="Proteomes" id="UP001168972">
    <property type="component" value="Unassembled WGS sequence"/>
</dbReference>
<reference evidence="2" key="2">
    <citation type="submission" date="2023-03" db="EMBL/GenBank/DDBJ databases">
        <authorList>
            <person name="Inwood S.N."/>
            <person name="Skelly J.G."/>
            <person name="Guhlin J."/>
            <person name="Harrop T.W.R."/>
            <person name="Goldson S.G."/>
            <person name="Dearden P.K."/>
        </authorList>
    </citation>
    <scope>NUCLEOTIDE SEQUENCE</scope>
    <source>
        <strain evidence="2">Lincoln</strain>
        <tissue evidence="2">Whole body</tissue>
    </source>
</reference>
<reference evidence="2" key="1">
    <citation type="journal article" date="2023" name="bioRxiv">
        <title>Scaffold-level genome assemblies of two parasitoid biocontrol wasps reveal the parthenogenesis mechanism and an associated novel virus.</title>
        <authorList>
            <person name="Inwood S."/>
            <person name="Skelly J."/>
            <person name="Guhlin J."/>
            <person name="Harrop T."/>
            <person name="Goldson S."/>
            <person name="Dearden P."/>
        </authorList>
    </citation>
    <scope>NUCLEOTIDE SEQUENCE</scope>
    <source>
        <strain evidence="2">Lincoln</strain>
        <tissue evidence="2">Whole body</tissue>
    </source>
</reference>
<name>A0AA39KYF3_MICHY</name>
<feature type="compositionally biased region" description="Basic and acidic residues" evidence="1">
    <location>
        <begin position="9"/>
        <end position="24"/>
    </location>
</feature>
<sequence>MAGARRTGKNTEGKCVDPGSEDRAVGPSVENTPSVDSVPNVETPSINPNPLSERERITQNITRHVKGLEPRELLTLLDSFGLNTRSPTAKLTDRMIRYELRHSFAGEDIEWDEEKDLHDDGLPFSVAVWMKETSWESYGAPRIERPSGRRSVTWEDNPNRVTEATNQEAIRLAASSTVRVPNPPRHNREPISETIS</sequence>
<evidence type="ECO:0000313" key="2">
    <source>
        <dbReference type="EMBL" id="KAK0178523.1"/>
    </source>
</evidence>
<evidence type="ECO:0000256" key="1">
    <source>
        <dbReference type="SAM" id="MobiDB-lite"/>
    </source>
</evidence>
<feature type="compositionally biased region" description="Basic and acidic residues" evidence="1">
    <location>
        <begin position="186"/>
        <end position="196"/>
    </location>
</feature>
<dbReference type="EMBL" id="JAQQBR010000004">
    <property type="protein sequence ID" value="KAK0178523.1"/>
    <property type="molecule type" value="Genomic_DNA"/>
</dbReference>
<dbReference type="AlphaFoldDB" id="A0AA39KYF3"/>
<comment type="caution">
    <text evidence="2">The sequence shown here is derived from an EMBL/GenBank/DDBJ whole genome shotgun (WGS) entry which is preliminary data.</text>
</comment>
<feature type="region of interest" description="Disordered" evidence="1">
    <location>
        <begin position="174"/>
        <end position="196"/>
    </location>
</feature>
<keyword evidence="3" id="KW-1185">Reference proteome</keyword>
<evidence type="ECO:0000313" key="3">
    <source>
        <dbReference type="Proteomes" id="UP001168972"/>
    </source>
</evidence>
<protein>
    <submittedName>
        <fullName evidence="2">Uncharacterized protein</fullName>
    </submittedName>
</protein>
<organism evidence="2 3">
    <name type="scientific">Microctonus hyperodae</name>
    <name type="common">Parasitoid wasp</name>
    <dbReference type="NCBI Taxonomy" id="165561"/>
    <lineage>
        <taxon>Eukaryota</taxon>
        <taxon>Metazoa</taxon>
        <taxon>Ecdysozoa</taxon>
        <taxon>Arthropoda</taxon>
        <taxon>Hexapoda</taxon>
        <taxon>Insecta</taxon>
        <taxon>Pterygota</taxon>
        <taxon>Neoptera</taxon>
        <taxon>Endopterygota</taxon>
        <taxon>Hymenoptera</taxon>
        <taxon>Apocrita</taxon>
        <taxon>Ichneumonoidea</taxon>
        <taxon>Braconidae</taxon>
        <taxon>Euphorinae</taxon>
        <taxon>Microctonus</taxon>
    </lineage>
</organism>
<gene>
    <name evidence="2" type="ORF">PV327_007405</name>
</gene>
<feature type="compositionally biased region" description="Polar residues" evidence="1">
    <location>
        <begin position="29"/>
        <end position="50"/>
    </location>
</feature>